<dbReference type="SMART" id="SM00220">
    <property type="entry name" value="S_TKc"/>
    <property type="match status" value="1"/>
</dbReference>
<dbReference type="GO" id="GO:0005634">
    <property type="term" value="C:nucleus"/>
    <property type="evidence" value="ECO:0007669"/>
    <property type="project" value="TreeGrafter"/>
</dbReference>
<reference evidence="9" key="1">
    <citation type="journal article" date="2020" name="PLoS Negl. Trop. Dis.">
        <title>High-quality nuclear genome for Sarcoptes scabiei-A critical resource for a neglected parasite.</title>
        <authorList>
            <person name="Korhonen P.K."/>
            <person name="Gasser R.B."/>
            <person name="Ma G."/>
            <person name="Wang T."/>
            <person name="Stroehlein A.J."/>
            <person name="Young N.D."/>
            <person name="Ang C.S."/>
            <person name="Fernando D.D."/>
            <person name="Lu H.C."/>
            <person name="Taylor S."/>
            <person name="Reynolds S.L."/>
            <person name="Mofiz E."/>
            <person name="Najaraj S.H."/>
            <person name="Gowda H."/>
            <person name="Madugundu A."/>
            <person name="Renuse S."/>
            <person name="Holt D."/>
            <person name="Pandey A."/>
            <person name="Papenfuss A.T."/>
            <person name="Fischer K."/>
        </authorList>
    </citation>
    <scope>NUCLEOTIDE SEQUENCE [LARGE SCALE GENOMIC DNA]</scope>
</reference>
<accession>A0A834RF88</accession>
<evidence type="ECO:0000259" key="6">
    <source>
        <dbReference type="PROSITE" id="PS50011"/>
    </source>
</evidence>
<feature type="domain" description="Protein kinase" evidence="6">
    <location>
        <begin position="151"/>
        <end position="452"/>
    </location>
</feature>
<protein>
    <submittedName>
        <fullName evidence="7">Testis-specific serine/threonine-protein kinase 2</fullName>
    </submittedName>
</protein>
<dbReference type="AlphaFoldDB" id="A0A834RF88"/>
<dbReference type="InterPro" id="IPR000719">
    <property type="entry name" value="Prot_kinase_dom"/>
</dbReference>
<keyword evidence="5" id="KW-0067">ATP-binding</keyword>
<dbReference type="InterPro" id="IPR011009">
    <property type="entry name" value="Kinase-like_dom_sf"/>
</dbReference>
<dbReference type="SUPFAM" id="SSF56112">
    <property type="entry name" value="Protein kinase-like (PK-like)"/>
    <property type="match status" value="1"/>
</dbReference>
<proteinExistence type="predicted"/>
<gene>
    <name evidence="7" type="ORF">SSS_4155</name>
</gene>
<keyword evidence="9" id="KW-1185">Reference proteome</keyword>
<evidence type="ECO:0000313" key="7">
    <source>
        <dbReference type="EMBL" id="KAF7494407.1"/>
    </source>
</evidence>
<keyword evidence="1" id="KW-0723">Serine/threonine-protein kinase</keyword>
<sequence length="502" mass="59625">MIGLELLSPAYKISFQNFETFVTLSESERRVSRMPYYTSNMARYMREQDVQSPSDQTRSKFSRQFREQNFEHFVSSIVDPTLVQSMHKIPQIMATKYGTRATATSPYRSPKSMMMIQRVTRMQPSFVEPNQAQQHQLMPEFKREDFDATKLRYMRNLLQRQVQRIANLQESNFIRPISERLDKYTINLEENLEWEKQINEKEIVHPVQHVDYPNLSMVGRILERRWIRNPVFFKILKHLGKKHPFILQTWEILELPDFRVMIIQEQPYNSDIEEYVMRHGPQDERQSFDWARQLYKALDYLGDMAICHNNLQPRFVKIDQFANLHLTGFFDSMVYWSIDNCSVMCFPCQPLTERNFTTPDFKAPEVYGDPLREQYDPIMADIWSYGAIIYFIFTGHYPHDYRILNPEIEYELNQNVRAMSISASGQDFLANLLTTQVGIRLNFDKIIKHAWFEQFPKKFGKQSPRRLKSITRTPDSKFQRSQIPITQIGGASNYFNVNKKDN</sequence>
<dbReference type="GO" id="GO:0004674">
    <property type="term" value="F:protein serine/threonine kinase activity"/>
    <property type="evidence" value="ECO:0007669"/>
    <property type="project" value="UniProtKB-KW"/>
</dbReference>
<name>A0A834RF88_SARSC</name>
<evidence type="ECO:0000256" key="5">
    <source>
        <dbReference type="ARBA" id="ARBA00022840"/>
    </source>
</evidence>
<dbReference type="PANTHER" id="PTHR24345">
    <property type="entry name" value="SERINE/THREONINE-PROTEIN KINASE PLK"/>
    <property type="match status" value="1"/>
</dbReference>
<evidence type="ECO:0000313" key="9">
    <source>
        <dbReference type="Proteomes" id="UP000070412"/>
    </source>
</evidence>
<dbReference type="PANTHER" id="PTHR24345:SF91">
    <property type="entry name" value="SERINE_THREONINE-PROTEIN KINASE PLK4"/>
    <property type="match status" value="1"/>
</dbReference>
<dbReference type="EnsemblMetazoa" id="SSS_4155s_mrna">
    <property type="protein sequence ID" value="KAF7494407.1"/>
    <property type="gene ID" value="SSS_4155"/>
</dbReference>
<evidence type="ECO:0000256" key="4">
    <source>
        <dbReference type="ARBA" id="ARBA00022777"/>
    </source>
</evidence>
<dbReference type="EMBL" id="WVUK01000053">
    <property type="protein sequence ID" value="KAF7494407.1"/>
    <property type="molecule type" value="Genomic_DNA"/>
</dbReference>
<dbReference type="Pfam" id="PF00069">
    <property type="entry name" value="Pkinase"/>
    <property type="match status" value="1"/>
</dbReference>
<reference evidence="8" key="3">
    <citation type="submission" date="2022-06" db="UniProtKB">
        <authorList>
            <consortium name="EnsemblMetazoa"/>
        </authorList>
    </citation>
    <scope>IDENTIFICATION</scope>
</reference>
<evidence type="ECO:0000256" key="2">
    <source>
        <dbReference type="ARBA" id="ARBA00022679"/>
    </source>
</evidence>
<dbReference type="Proteomes" id="UP000070412">
    <property type="component" value="Unassembled WGS sequence"/>
</dbReference>
<reference evidence="7" key="2">
    <citation type="submission" date="2020-01" db="EMBL/GenBank/DDBJ databases">
        <authorList>
            <person name="Korhonen P.K.K."/>
            <person name="Guangxu M.G."/>
            <person name="Wang T.W."/>
            <person name="Stroehlein A.J.S."/>
            <person name="Young N.D."/>
            <person name="Ang C.-S.A."/>
            <person name="Fernando D.W.F."/>
            <person name="Lu H.L."/>
            <person name="Taylor S.T."/>
            <person name="Ehtesham M.E.M."/>
            <person name="Najaraj S.H.N."/>
            <person name="Harsha G.H.G."/>
            <person name="Madugundu A.M."/>
            <person name="Renuse S.R."/>
            <person name="Holt D.H."/>
            <person name="Pandey A.P."/>
            <person name="Papenfuss A.P."/>
            <person name="Gasser R.B.G."/>
            <person name="Fischer K.F."/>
        </authorList>
    </citation>
    <scope>NUCLEOTIDE SEQUENCE</scope>
    <source>
        <strain evidence="7">SSS_KF_BRIS2020</strain>
    </source>
</reference>
<organism evidence="7">
    <name type="scientific">Sarcoptes scabiei</name>
    <name type="common">Itch mite</name>
    <name type="synonym">Acarus scabiei</name>
    <dbReference type="NCBI Taxonomy" id="52283"/>
    <lineage>
        <taxon>Eukaryota</taxon>
        <taxon>Metazoa</taxon>
        <taxon>Ecdysozoa</taxon>
        <taxon>Arthropoda</taxon>
        <taxon>Chelicerata</taxon>
        <taxon>Arachnida</taxon>
        <taxon>Acari</taxon>
        <taxon>Acariformes</taxon>
        <taxon>Sarcoptiformes</taxon>
        <taxon>Astigmata</taxon>
        <taxon>Psoroptidia</taxon>
        <taxon>Sarcoptoidea</taxon>
        <taxon>Sarcoptidae</taxon>
        <taxon>Sarcoptinae</taxon>
        <taxon>Sarcoptes</taxon>
    </lineage>
</organism>
<evidence type="ECO:0000256" key="1">
    <source>
        <dbReference type="ARBA" id="ARBA00022527"/>
    </source>
</evidence>
<keyword evidence="4 7" id="KW-0418">Kinase</keyword>
<dbReference type="PROSITE" id="PS50011">
    <property type="entry name" value="PROTEIN_KINASE_DOM"/>
    <property type="match status" value="1"/>
</dbReference>
<keyword evidence="3" id="KW-0547">Nucleotide-binding</keyword>
<dbReference type="Gene3D" id="1.10.510.10">
    <property type="entry name" value="Transferase(Phosphotransferase) domain 1"/>
    <property type="match status" value="1"/>
</dbReference>
<keyword evidence="2" id="KW-0808">Transferase</keyword>
<dbReference type="OrthoDB" id="6510901at2759"/>
<evidence type="ECO:0000256" key="3">
    <source>
        <dbReference type="ARBA" id="ARBA00022741"/>
    </source>
</evidence>
<dbReference type="GO" id="GO:0005524">
    <property type="term" value="F:ATP binding"/>
    <property type="evidence" value="ECO:0007669"/>
    <property type="project" value="UniProtKB-KW"/>
</dbReference>
<evidence type="ECO:0000313" key="8">
    <source>
        <dbReference type="EnsemblMetazoa" id="KAF7494407.1"/>
    </source>
</evidence>